<keyword evidence="3" id="KW-1185">Reference proteome</keyword>
<feature type="transmembrane region" description="Helical" evidence="1">
    <location>
        <begin position="50"/>
        <end position="69"/>
    </location>
</feature>
<reference evidence="2 3" key="1">
    <citation type="submission" date="2023-01" db="EMBL/GenBank/DDBJ databases">
        <title>Draft genome sequence of Nocardiopsis sp. RSe5-2 isolated from halophytes.</title>
        <authorList>
            <person name="Duangmal K."/>
            <person name="Chantavorakit T."/>
        </authorList>
    </citation>
    <scope>NUCLEOTIDE SEQUENCE [LARGE SCALE GENOMIC DNA]</scope>
    <source>
        <strain evidence="2 3">RSe5-2</strain>
    </source>
</reference>
<keyword evidence="1" id="KW-1133">Transmembrane helix</keyword>
<sequence>MAATEQHTPRTYGNWRRPSSAGLMGLGSLGTVLLMVGMLITVLMVMTAGLFAGAVSLALLGAVLAVLLVKDRHGRSLLARASGRIAWSNTRTMGAHLYRSGPLARTGWGTYQLPGLAAPSRLSEHTDAYARPFALLHVPFAAHYTVVLGSEPDGAALVDPEQVDSWVAGWGQWLGNLAEEPGLVAAQVTIETAPDTGHRLHREVHDNLDPDAPELARTMLTEVARTYPSGSSLVRAYIALTFKAAGADGKRRTPEEVGLDLSSRLPGLTGNLAATGAGAARPLGAAELCEVVRAAYDPASAPLLEQARAHGENVDLSWTEVGPAAAQAFWEDYRHDSATSVSWTMTEAPRGTVQSSVLTRLLQPHPDIDRKRVSLLYRPLDPARAAGAVEADLRHAMFNASSNRKPTARDVLATRMAEATANEEARGAALVNFGVVVTSTVTDPDRLARARAAVDNLSATARLRLRPAYGSQDSAFLAGLPLGLVLPEHARIPAEIRNQL</sequence>
<evidence type="ECO:0000313" key="2">
    <source>
        <dbReference type="EMBL" id="MDA2812504.1"/>
    </source>
</evidence>
<accession>A0ABT4U6D2</accession>
<keyword evidence="1" id="KW-0472">Membrane</keyword>
<dbReference type="NCBIfam" id="NF042935">
    <property type="entry name" value="SCO6880_fam"/>
    <property type="match status" value="1"/>
</dbReference>
<dbReference type="EMBL" id="JAQFWQ010000052">
    <property type="protein sequence ID" value="MDA2812504.1"/>
    <property type="molecule type" value="Genomic_DNA"/>
</dbReference>
<proteinExistence type="predicted"/>
<gene>
    <name evidence="2" type="ORF">O4J56_17810</name>
</gene>
<dbReference type="RefSeq" id="WP_270687092.1">
    <property type="nucleotide sequence ID" value="NZ_JAQFWQ010000052.1"/>
</dbReference>
<protein>
    <recommendedName>
        <fullName evidence="4">Integral membrane protein</fullName>
    </recommendedName>
</protein>
<evidence type="ECO:0000313" key="3">
    <source>
        <dbReference type="Proteomes" id="UP001527866"/>
    </source>
</evidence>
<name>A0ABT4U6D2_9ACTN</name>
<organism evidence="2 3">
    <name type="scientific">Nocardiopsis endophytica</name>
    <dbReference type="NCBI Taxonomy" id="3018445"/>
    <lineage>
        <taxon>Bacteria</taxon>
        <taxon>Bacillati</taxon>
        <taxon>Actinomycetota</taxon>
        <taxon>Actinomycetes</taxon>
        <taxon>Streptosporangiales</taxon>
        <taxon>Nocardiopsidaceae</taxon>
        <taxon>Nocardiopsis</taxon>
    </lineage>
</organism>
<comment type="caution">
    <text evidence="2">The sequence shown here is derived from an EMBL/GenBank/DDBJ whole genome shotgun (WGS) entry which is preliminary data.</text>
</comment>
<evidence type="ECO:0008006" key="4">
    <source>
        <dbReference type="Google" id="ProtNLM"/>
    </source>
</evidence>
<dbReference type="Proteomes" id="UP001527866">
    <property type="component" value="Unassembled WGS sequence"/>
</dbReference>
<feature type="transmembrane region" description="Helical" evidence="1">
    <location>
        <begin position="21"/>
        <end position="44"/>
    </location>
</feature>
<dbReference type="InterPro" id="IPR049978">
    <property type="entry name" value="SCO6880-like"/>
</dbReference>
<keyword evidence="1" id="KW-0812">Transmembrane</keyword>
<evidence type="ECO:0000256" key="1">
    <source>
        <dbReference type="SAM" id="Phobius"/>
    </source>
</evidence>